<feature type="non-terminal residue" evidence="2">
    <location>
        <position position="1"/>
    </location>
</feature>
<dbReference type="AlphaFoldDB" id="A0A6G0ZR80"/>
<organism evidence="2 3">
    <name type="scientific">Aphis craccivora</name>
    <name type="common">Cowpea aphid</name>
    <dbReference type="NCBI Taxonomy" id="307492"/>
    <lineage>
        <taxon>Eukaryota</taxon>
        <taxon>Metazoa</taxon>
        <taxon>Ecdysozoa</taxon>
        <taxon>Arthropoda</taxon>
        <taxon>Hexapoda</taxon>
        <taxon>Insecta</taxon>
        <taxon>Pterygota</taxon>
        <taxon>Neoptera</taxon>
        <taxon>Paraneoptera</taxon>
        <taxon>Hemiptera</taxon>
        <taxon>Sternorrhyncha</taxon>
        <taxon>Aphidomorpha</taxon>
        <taxon>Aphidoidea</taxon>
        <taxon>Aphididae</taxon>
        <taxon>Aphidini</taxon>
        <taxon>Aphis</taxon>
        <taxon>Aphis</taxon>
    </lineage>
</organism>
<gene>
    <name evidence="2" type="ORF">FWK35_00014935</name>
</gene>
<keyword evidence="1" id="KW-0812">Transmembrane</keyword>
<name>A0A6G0ZR80_APHCR</name>
<feature type="transmembrane region" description="Helical" evidence="1">
    <location>
        <begin position="66"/>
        <end position="83"/>
    </location>
</feature>
<proteinExistence type="predicted"/>
<evidence type="ECO:0000313" key="2">
    <source>
        <dbReference type="EMBL" id="KAF0773488.1"/>
    </source>
</evidence>
<sequence length="100" mass="11111">GAVCVCLTPVRVISEKIVLHVFSKSHSIKSCHGEDEIYGASFDSLSLNFTSGAKSSAHCSHTHSALFTRSLLITILLVLLHIYHPRNEKFPFRLMLVAKF</sequence>
<dbReference type="Proteomes" id="UP000478052">
    <property type="component" value="Unassembled WGS sequence"/>
</dbReference>
<keyword evidence="3" id="KW-1185">Reference proteome</keyword>
<reference evidence="2 3" key="1">
    <citation type="submission" date="2019-08" db="EMBL/GenBank/DDBJ databases">
        <title>Whole genome of Aphis craccivora.</title>
        <authorList>
            <person name="Voronova N.V."/>
            <person name="Shulinski R.S."/>
            <person name="Bandarenka Y.V."/>
            <person name="Zhorov D.G."/>
            <person name="Warner D."/>
        </authorList>
    </citation>
    <scope>NUCLEOTIDE SEQUENCE [LARGE SCALE GENOMIC DNA]</scope>
    <source>
        <strain evidence="2">180601</strain>
        <tissue evidence="2">Whole Body</tissue>
    </source>
</reference>
<comment type="caution">
    <text evidence="2">The sequence shown here is derived from an EMBL/GenBank/DDBJ whole genome shotgun (WGS) entry which is preliminary data.</text>
</comment>
<accession>A0A6G0ZR80</accession>
<protein>
    <submittedName>
        <fullName evidence="2">Uncharacterized protein</fullName>
    </submittedName>
</protein>
<keyword evidence="1" id="KW-0472">Membrane</keyword>
<dbReference type="EMBL" id="VUJU01000056">
    <property type="protein sequence ID" value="KAF0773488.1"/>
    <property type="molecule type" value="Genomic_DNA"/>
</dbReference>
<evidence type="ECO:0000256" key="1">
    <source>
        <dbReference type="SAM" id="Phobius"/>
    </source>
</evidence>
<keyword evidence="1" id="KW-1133">Transmembrane helix</keyword>
<evidence type="ECO:0000313" key="3">
    <source>
        <dbReference type="Proteomes" id="UP000478052"/>
    </source>
</evidence>